<reference evidence="2 3" key="1">
    <citation type="submission" date="2017-11" db="EMBL/GenBank/DDBJ databases">
        <title>Comparitive Functional Genomics of Dry Heat Resistant strains isolated from the Viking Spacecraft.</title>
        <authorList>
            <person name="Seuylemezian A."/>
            <person name="Cooper K."/>
            <person name="Vaishampayan P."/>
        </authorList>
    </citation>
    <scope>NUCLEOTIDE SEQUENCE [LARGE SCALE GENOMIC DNA]</scope>
    <source>
        <strain evidence="2 3">V1-29</strain>
    </source>
</reference>
<evidence type="ECO:0000256" key="1">
    <source>
        <dbReference type="SAM" id="Phobius"/>
    </source>
</evidence>
<protein>
    <recommendedName>
        <fullName evidence="4">DUF3139 domain-containing protein</fullName>
    </recommendedName>
</protein>
<evidence type="ECO:0000313" key="2">
    <source>
        <dbReference type="EMBL" id="PLT28675.1"/>
    </source>
</evidence>
<name>A0A2N5M2X7_9BACI</name>
<keyword evidence="3" id="KW-1185">Reference proteome</keyword>
<sequence length="113" mass="13217">MKRFTRDTLKSMKFLGIGMVLLLVVGLITWQSVDRYKEVQQIESKLGFDITVVNRQSHEAWWAATRTYLVKPLADGKESSMEYLFYLNKENKIEQWAQVKNGKTMKPIITETE</sequence>
<dbReference type="AlphaFoldDB" id="A0A2N5M2X7"/>
<comment type="caution">
    <text evidence="2">The sequence shown here is derived from an EMBL/GenBank/DDBJ whole genome shotgun (WGS) entry which is preliminary data.</text>
</comment>
<accession>A0A2N5M2X7</accession>
<keyword evidence="1" id="KW-0472">Membrane</keyword>
<proteinExistence type="predicted"/>
<feature type="transmembrane region" description="Helical" evidence="1">
    <location>
        <begin position="12"/>
        <end position="30"/>
    </location>
</feature>
<keyword evidence="1" id="KW-1133">Transmembrane helix</keyword>
<gene>
    <name evidence="2" type="ORF">CUU66_17430</name>
</gene>
<dbReference type="OrthoDB" id="2968592at2"/>
<dbReference type="RefSeq" id="WP_101644476.1">
    <property type="nucleotide sequence ID" value="NZ_PGUY01000054.1"/>
</dbReference>
<evidence type="ECO:0008006" key="4">
    <source>
        <dbReference type="Google" id="ProtNLM"/>
    </source>
</evidence>
<organism evidence="2 3">
    <name type="scientific">Peribacillus deserti</name>
    <dbReference type="NCBI Taxonomy" id="673318"/>
    <lineage>
        <taxon>Bacteria</taxon>
        <taxon>Bacillati</taxon>
        <taxon>Bacillota</taxon>
        <taxon>Bacilli</taxon>
        <taxon>Bacillales</taxon>
        <taxon>Bacillaceae</taxon>
        <taxon>Peribacillus</taxon>
    </lineage>
</organism>
<keyword evidence="1" id="KW-0812">Transmembrane</keyword>
<dbReference type="Proteomes" id="UP000234748">
    <property type="component" value="Unassembled WGS sequence"/>
</dbReference>
<evidence type="ECO:0000313" key="3">
    <source>
        <dbReference type="Proteomes" id="UP000234748"/>
    </source>
</evidence>
<dbReference type="EMBL" id="PGUY01000054">
    <property type="protein sequence ID" value="PLT28675.1"/>
    <property type="molecule type" value="Genomic_DNA"/>
</dbReference>